<feature type="chain" id="PRO_5013742122" evidence="2">
    <location>
        <begin position="25"/>
        <end position="144"/>
    </location>
</feature>
<feature type="compositionally biased region" description="Low complexity" evidence="1">
    <location>
        <begin position="53"/>
        <end position="64"/>
    </location>
</feature>
<evidence type="ECO:0000256" key="2">
    <source>
        <dbReference type="SAM" id="SignalP"/>
    </source>
</evidence>
<dbReference type="Proteomes" id="UP000231279">
    <property type="component" value="Unassembled WGS sequence"/>
</dbReference>
<organism evidence="3 4">
    <name type="scientific">Handroanthus impetiginosus</name>
    <dbReference type="NCBI Taxonomy" id="429701"/>
    <lineage>
        <taxon>Eukaryota</taxon>
        <taxon>Viridiplantae</taxon>
        <taxon>Streptophyta</taxon>
        <taxon>Embryophyta</taxon>
        <taxon>Tracheophyta</taxon>
        <taxon>Spermatophyta</taxon>
        <taxon>Magnoliopsida</taxon>
        <taxon>eudicotyledons</taxon>
        <taxon>Gunneridae</taxon>
        <taxon>Pentapetalae</taxon>
        <taxon>asterids</taxon>
        <taxon>lamiids</taxon>
        <taxon>Lamiales</taxon>
        <taxon>Bignoniaceae</taxon>
        <taxon>Crescentiina</taxon>
        <taxon>Tabebuia alliance</taxon>
        <taxon>Handroanthus</taxon>
    </lineage>
</organism>
<dbReference type="STRING" id="429701.A0A2G9GXF3"/>
<dbReference type="EMBL" id="NKXS01003381">
    <property type="protein sequence ID" value="PIN09932.1"/>
    <property type="molecule type" value="Genomic_DNA"/>
</dbReference>
<dbReference type="OrthoDB" id="912382at2759"/>
<keyword evidence="4" id="KW-1185">Reference proteome</keyword>
<evidence type="ECO:0000313" key="4">
    <source>
        <dbReference type="Proteomes" id="UP000231279"/>
    </source>
</evidence>
<dbReference type="PANTHER" id="PTHR35094">
    <property type="entry name" value="LEUCINE-RICH REPEAT EXTENSIN-LIKE PROTEIN 2"/>
    <property type="match status" value="1"/>
</dbReference>
<sequence length="144" mass="15834">MHVSMYKWTQILVILNFSILITQTSVSFSTKVDDHVPDPSIKCGECPCTTPCSPQLPSPTQLSELPPPLQPPTEYLSPPPPRFVYVTSVASPPPPRFEYVTGSPGNLYPSDPFSLDIYSTASQNSLETRKLLVVVVFSALQLLL</sequence>
<dbReference type="AlphaFoldDB" id="A0A2G9GXF3"/>
<evidence type="ECO:0000313" key="3">
    <source>
        <dbReference type="EMBL" id="PIN09932.1"/>
    </source>
</evidence>
<dbReference type="PANTHER" id="PTHR35094:SF7">
    <property type="entry name" value="LEUCINE-RICH REPEAT EXTENSIN-LIKE PROTEIN 2"/>
    <property type="match status" value="1"/>
</dbReference>
<keyword evidence="2" id="KW-0732">Signal</keyword>
<name>A0A2G9GXF3_9LAMI</name>
<proteinExistence type="predicted"/>
<accession>A0A2G9GXF3</accession>
<protein>
    <submittedName>
        <fullName evidence="3">Uncharacterized protein</fullName>
    </submittedName>
</protein>
<feature type="region of interest" description="Disordered" evidence="1">
    <location>
        <begin position="53"/>
        <end position="73"/>
    </location>
</feature>
<reference evidence="4" key="1">
    <citation type="journal article" date="2018" name="Gigascience">
        <title>Genome assembly of the Pink Ipe (Handroanthus impetiginosus, Bignoniaceae), a highly valued, ecologically keystone Neotropical timber forest tree.</title>
        <authorList>
            <person name="Silva-Junior O.B."/>
            <person name="Grattapaglia D."/>
            <person name="Novaes E."/>
            <person name="Collevatti R.G."/>
        </authorList>
    </citation>
    <scope>NUCLEOTIDE SEQUENCE [LARGE SCALE GENOMIC DNA]</scope>
    <source>
        <strain evidence="4">cv. UFG-1</strain>
    </source>
</reference>
<feature type="signal peptide" evidence="2">
    <location>
        <begin position="1"/>
        <end position="24"/>
    </location>
</feature>
<comment type="caution">
    <text evidence="3">The sequence shown here is derived from an EMBL/GenBank/DDBJ whole genome shotgun (WGS) entry which is preliminary data.</text>
</comment>
<evidence type="ECO:0000256" key="1">
    <source>
        <dbReference type="SAM" id="MobiDB-lite"/>
    </source>
</evidence>
<gene>
    <name evidence="3" type="ORF">CDL12_17482</name>
</gene>